<dbReference type="RefSeq" id="WP_106329970.1">
    <property type="nucleotide sequence ID" value="NZ_BOMO01000061.1"/>
</dbReference>
<reference evidence="2 3" key="1">
    <citation type="submission" date="2018-03" db="EMBL/GenBank/DDBJ databases">
        <title>Genomic Encyclopedia of Archaeal and Bacterial Type Strains, Phase II (KMG-II): from individual species to whole genera.</title>
        <authorList>
            <person name="Goeker M."/>
        </authorList>
    </citation>
    <scope>NUCLEOTIDE SEQUENCE [LARGE SCALE GENOMIC DNA]</scope>
    <source>
        <strain evidence="2 3">DSM 43146</strain>
    </source>
</reference>
<evidence type="ECO:0000313" key="3">
    <source>
        <dbReference type="Proteomes" id="UP000239415"/>
    </source>
</evidence>
<comment type="caution">
    <text evidence="2">The sequence shown here is derived from an EMBL/GenBank/DDBJ whole genome shotgun (WGS) entry which is preliminary data.</text>
</comment>
<feature type="transmembrane region" description="Helical" evidence="1">
    <location>
        <begin position="31"/>
        <end position="52"/>
    </location>
</feature>
<proteinExistence type="predicted"/>
<dbReference type="OrthoDB" id="28910at1865"/>
<keyword evidence="1" id="KW-0812">Transmembrane</keyword>
<name>A0A2T0JWD9_9ACTN</name>
<keyword evidence="1" id="KW-1133">Transmembrane helix</keyword>
<keyword evidence="3" id="KW-1185">Reference proteome</keyword>
<sequence>MPEILSTTDFDLPVTEEFLNRVQRGVRRRRAFRLTVASCAVLAVTGGVFAVARPHEPAPPAPATVLGPAPVVIGHVERYRIGFVPDGITLDPRLSSSTLIISQDGEEVTDGRPAGPLDTPVMQSTRRFEKANGGSYLWITVSRPFPQSPGQGSAILLNTLANRSTAGSTPVETFSVPAGTAHLTRKAEGYGVVIMATDLSVITIEANTQVPAEELKAVAVGLTPA</sequence>
<dbReference type="AlphaFoldDB" id="A0A2T0JWD9"/>
<dbReference type="EMBL" id="PVMZ01000030">
    <property type="protein sequence ID" value="PRX11995.1"/>
    <property type="molecule type" value="Genomic_DNA"/>
</dbReference>
<dbReference type="Proteomes" id="UP000239415">
    <property type="component" value="Unassembled WGS sequence"/>
</dbReference>
<evidence type="ECO:0000256" key="1">
    <source>
        <dbReference type="SAM" id="Phobius"/>
    </source>
</evidence>
<protein>
    <submittedName>
        <fullName evidence="2">Uncharacterized protein</fullName>
    </submittedName>
</protein>
<organism evidence="2 3">
    <name type="scientific">Actinoplanes italicus</name>
    <dbReference type="NCBI Taxonomy" id="113567"/>
    <lineage>
        <taxon>Bacteria</taxon>
        <taxon>Bacillati</taxon>
        <taxon>Actinomycetota</taxon>
        <taxon>Actinomycetes</taxon>
        <taxon>Micromonosporales</taxon>
        <taxon>Micromonosporaceae</taxon>
        <taxon>Actinoplanes</taxon>
    </lineage>
</organism>
<accession>A0A2T0JWD9</accession>
<evidence type="ECO:0000313" key="2">
    <source>
        <dbReference type="EMBL" id="PRX11995.1"/>
    </source>
</evidence>
<gene>
    <name evidence="2" type="ORF">CLV67_13019</name>
</gene>
<keyword evidence="1" id="KW-0472">Membrane</keyword>